<reference evidence="6 7" key="1">
    <citation type="submission" date="2023-10" db="EMBL/GenBank/DDBJ databases">
        <title>Niallia locisalis sp.nov. isolated from a salt pond sample.</title>
        <authorList>
            <person name="Li X.-J."/>
            <person name="Dong L."/>
        </authorList>
    </citation>
    <scope>NUCLEOTIDE SEQUENCE [LARGE SCALE GENOMIC DNA]</scope>
    <source>
        <strain evidence="6 7">DSM 29761</strain>
    </source>
</reference>
<evidence type="ECO:0000256" key="4">
    <source>
        <dbReference type="ARBA" id="ARBA00023163"/>
    </source>
</evidence>
<dbReference type="InterPro" id="IPR036388">
    <property type="entry name" value="WH-like_DNA-bd_sf"/>
</dbReference>
<keyword evidence="4" id="KW-0804">Transcription</keyword>
<dbReference type="Pfam" id="PF03466">
    <property type="entry name" value="LysR_substrate"/>
    <property type="match status" value="1"/>
</dbReference>
<dbReference type="SUPFAM" id="SSF53850">
    <property type="entry name" value="Periplasmic binding protein-like II"/>
    <property type="match status" value="1"/>
</dbReference>
<comment type="similarity">
    <text evidence="1">Belongs to the LysR transcriptional regulatory family.</text>
</comment>
<dbReference type="InterPro" id="IPR050950">
    <property type="entry name" value="HTH-type_LysR_regulators"/>
</dbReference>
<dbReference type="InterPro" id="IPR000847">
    <property type="entry name" value="LysR_HTH_N"/>
</dbReference>
<dbReference type="PRINTS" id="PR00039">
    <property type="entry name" value="HTHLYSR"/>
</dbReference>
<dbReference type="RefSeq" id="WP_338451033.1">
    <property type="nucleotide sequence ID" value="NZ_CP137640.1"/>
</dbReference>
<dbReference type="Pfam" id="PF00126">
    <property type="entry name" value="HTH_1"/>
    <property type="match status" value="1"/>
</dbReference>
<evidence type="ECO:0000313" key="6">
    <source>
        <dbReference type="EMBL" id="WVX82129.1"/>
    </source>
</evidence>
<evidence type="ECO:0000256" key="2">
    <source>
        <dbReference type="ARBA" id="ARBA00023015"/>
    </source>
</evidence>
<dbReference type="Gene3D" id="1.10.10.10">
    <property type="entry name" value="Winged helix-like DNA-binding domain superfamily/Winged helix DNA-binding domain"/>
    <property type="match status" value="1"/>
</dbReference>
<dbReference type="PROSITE" id="PS50931">
    <property type="entry name" value="HTH_LYSR"/>
    <property type="match status" value="1"/>
</dbReference>
<keyword evidence="7" id="KW-1185">Reference proteome</keyword>
<evidence type="ECO:0000313" key="7">
    <source>
        <dbReference type="Proteomes" id="UP001357223"/>
    </source>
</evidence>
<dbReference type="Proteomes" id="UP001357223">
    <property type="component" value="Chromosome"/>
</dbReference>
<name>A0ABZ2CM13_9BACI</name>
<proteinExistence type="inferred from homology"/>
<feature type="domain" description="HTH lysR-type" evidence="5">
    <location>
        <begin position="1"/>
        <end position="58"/>
    </location>
</feature>
<dbReference type="InterPro" id="IPR036390">
    <property type="entry name" value="WH_DNA-bd_sf"/>
</dbReference>
<evidence type="ECO:0000256" key="3">
    <source>
        <dbReference type="ARBA" id="ARBA00023125"/>
    </source>
</evidence>
<gene>
    <name evidence="6" type="ORF">R4Z09_03680</name>
</gene>
<keyword evidence="2" id="KW-0805">Transcription regulation</keyword>
<evidence type="ECO:0000256" key="1">
    <source>
        <dbReference type="ARBA" id="ARBA00009437"/>
    </source>
</evidence>
<accession>A0ABZ2CM13</accession>
<dbReference type="Gene3D" id="3.40.190.290">
    <property type="match status" value="1"/>
</dbReference>
<dbReference type="EMBL" id="CP137640">
    <property type="protein sequence ID" value="WVX82129.1"/>
    <property type="molecule type" value="Genomic_DNA"/>
</dbReference>
<organism evidence="6 7">
    <name type="scientific">Niallia oryzisoli</name>
    <dbReference type="NCBI Taxonomy" id="1737571"/>
    <lineage>
        <taxon>Bacteria</taxon>
        <taxon>Bacillati</taxon>
        <taxon>Bacillota</taxon>
        <taxon>Bacilli</taxon>
        <taxon>Bacillales</taxon>
        <taxon>Bacillaceae</taxon>
        <taxon>Niallia</taxon>
    </lineage>
</organism>
<dbReference type="PANTHER" id="PTHR30419">
    <property type="entry name" value="HTH-TYPE TRANSCRIPTIONAL REGULATOR YBHD"/>
    <property type="match status" value="1"/>
</dbReference>
<evidence type="ECO:0000259" key="5">
    <source>
        <dbReference type="PROSITE" id="PS50931"/>
    </source>
</evidence>
<protein>
    <submittedName>
        <fullName evidence="6">LysR family transcriptional regulator</fullName>
    </submittedName>
</protein>
<dbReference type="InterPro" id="IPR005119">
    <property type="entry name" value="LysR_subst-bd"/>
</dbReference>
<sequence length="292" mass="33187">MDIRHLTYFIEVAKQKSFTRASEVLCLSQPTLSKMVKNLEEAMDVELLDRSSKKVVLTVAGEIVFEEGQKILNSFQDLSSLVNDMMNLKKGKLKIGVPPLIAVLYYPKIIREFKELYPGITVQLIEKSAAEVRQDVKDGALDFGVDLLPVEGEFDVVPSIDEEMMLFVHHSHPLAAKEEVSLIEIKGESFVYFQESSKLRQLVDQECSRLGFLPTISYESYNWELISEMVAENLGITIFPKSVVKKVDLSRVKAIPIVNPTISWKLGIILNKEKYVSYAAKEMIKYITSQFR</sequence>
<dbReference type="SUPFAM" id="SSF46785">
    <property type="entry name" value="Winged helix' DNA-binding domain"/>
    <property type="match status" value="1"/>
</dbReference>
<keyword evidence="3" id="KW-0238">DNA-binding</keyword>
<dbReference type="PANTHER" id="PTHR30419:SF8">
    <property type="entry name" value="NITROGEN ASSIMILATION TRANSCRIPTIONAL ACTIVATOR-RELATED"/>
    <property type="match status" value="1"/>
</dbReference>